<sequence>MMISLVLGGIRSGKSRWAEQQFQNKAGLKPVYIATAMPSDEEMEQRIAHHQALRNRSFDTHEFEFSKEQLSEVLLAYTAQNRPILLECMSTWLGWWLCTNKPFEQQLLDIQQQSSDLLASLDAIDGDLVIVSNEVGLGLVSDNAMGRRFADELGRLNQALATKADKVVFISAGLPLVLKES</sequence>
<evidence type="ECO:0000256" key="6">
    <source>
        <dbReference type="ARBA" id="ARBA00005159"/>
    </source>
</evidence>
<dbReference type="GO" id="GO:0008820">
    <property type="term" value="F:cobinamide phosphate guanylyltransferase activity"/>
    <property type="evidence" value="ECO:0007669"/>
    <property type="project" value="UniProtKB-EC"/>
</dbReference>
<keyword evidence="8 14" id="KW-0169">Cobalamin biosynthesis</keyword>
<comment type="catalytic activity">
    <reaction evidence="2 14">
        <text>adenosylcob(III)inamide phosphate + GTP + H(+) = adenosylcob(III)inamide-GDP + diphosphate</text>
        <dbReference type="Rhea" id="RHEA:22712"/>
        <dbReference type="ChEBI" id="CHEBI:15378"/>
        <dbReference type="ChEBI" id="CHEBI:33019"/>
        <dbReference type="ChEBI" id="CHEBI:37565"/>
        <dbReference type="ChEBI" id="CHEBI:58502"/>
        <dbReference type="ChEBI" id="CHEBI:60487"/>
        <dbReference type="EC" id="2.7.7.62"/>
    </reaction>
</comment>
<dbReference type="PANTHER" id="PTHR34848:SF1">
    <property type="entry name" value="BIFUNCTIONAL ADENOSYLCOBALAMIN BIOSYNTHESIS PROTEIN COBU"/>
    <property type="match status" value="1"/>
</dbReference>
<evidence type="ECO:0000313" key="16">
    <source>
        <dbReference type="Proteomes" id="UP001310248"/>
    </source>
</evidence>
<dbReference type="InterPro" id="IPR027417">
    <property type="entry name" value="P-loop_NTPase"/>
</dbReference>
<reference evidence="16" key="1">
    <citation type="submission" date="2023-07" db="EMBL/GenBank/DDBJ databases">
        <title>Draft genome sequence of Agarivorans aestuarii strain ZMCS4, a CAZymes producing bacteria isolated from the marine brown algae Clodostephus spongiosus.</title>
        <authorList>
            <person name="Lorente B."/>
            <person name="Cabral C."/>
            <person name="Frias J."/>
            <person name="Faria J."/>
            <person name="Toubarro D."/>
        </authorList>
    </citation>
    <scope>NUCLEOTIDE SEQUENCE [LARGE SCALE GENOMIC DNA]</scope>
    <source>
        <strain evidence="16">ZMCS4</strain>
    </source>
</reference>
<comment type="caution">
    <text evidence="15">The sequence shown here is derived from an EMBL/GenBank/DDBJ whole genome shotgun (WGS) entry which is preliminary data.</text>
</comment>
<evidence type="ECO:0000256" key="1">
    <source>
        <dbReference type="ARBA" id="ARBA00000312"/>
    </source>
</evidence>
<dbReference type="Proteomes" id="UP001310248">
    <property type="component" value="Unassembled WGS sequence"/>
</dbReference>
<accession>A0ABU7G4X1</accession>
<evidence type="ECO:0000256" key="7">
    <source>
        <dbReference type="ARBA" id="ARBA00007490"/>
    </source>
</evidence>
<proteinExistence type="inferred from homology"/>
<gene>
    <name evidence="15" type="primary">cobU</name>
    <name evidence="15" type="ORF">SNR37_003473</name>
</gene>
<keyword evidence="15" id="KW-0548">Nucleotidyltransferase</keyword>
<dbReference type="EMBL" id="JAYDYW010000006">
    <property type="protein sequence ID" value="MEE1674044.1"/>
    <property type="molecule type" value="Genomic_DNA"/>
</dbReference>
<evidence type="ECO:0000256" key="2">
    <source>
        <dbReference type="ARBA" id="ARBA00000711"/>
    </source>
</evidence>
<evidence type="ECO:0000256" key="8">
    <source>
        <dbReference type="ARBA" id="ARBA00022573"/>
    </source>
</evidence>
<evidence type="ECO:0000256" key="3">
    <source>
        <dbReference type="ARBA" id="ARBA00001522"/>
    </source>
</evidence>
<comment type="function">
    <text evidence="4 14">Catalyzes ATP-dependent phosphorylation of adenosylcobinamide and addition of GMP to adenosylcobinamide phosphate.</text>
</comment>
<keyword evidence="13 14" id="KW-0342">GTP-binding</keyword>
<evidence type="ECO:0000256" key="10">
    <source>
        <dbReference type="ARBA" id="ARBA00022741"/>
    </source>
</evidence>
<evidence type="ECO:0000313" key="15">
    <source>
        <dbReference type="EMBL" id="MEE1674044.1"/>
    </source>
</evidence>
<keyword evidence="16" id="KW-1185">Reference proteome</keyword>
<evidence type="ECO:0000256" key="5">
    <source>
        <dbReference type="ARBA" id="ARBA00004692"/>
    </source>
</evidence>
<evidence type="ECO:0000256" key="12">
    <source>
        <dbReference type="ARBA" id="ARBA00022840"/>
    </source>
</evidence>
<name>A0ABU7G4X1_9ALTE</name>
<organism evidence="15 16">
    <name type="scientific">Agarivorans aestuarii</name>
    <dbReference type="NCBI Taxonomy" id="1563703"/>
    <lineage>
        <taxon>Bacteria</taxon>
        <taxon>Pseudomonadati</taxon>
        <taxon>Pseudomonadota</taxon>
        <taxon>Gammaproteobacteria</taxon>
        <taxon>Alteromonadales</taxon>
        <taxon>Alteromonadaceae</taxon>
        <taxon>Agarivorans</taxon>
    </lineage>
</organism>
<comment type="pathway">
    <text evidence="5 14">Cofactor biosynthesis; adenosylcobalamin biosynthesis; adenosylcobalamin from cob(II)yrinate a,c-diamide: step 6/7.</text>
</comment>
<evidence type="ECO:0000256" key="9">
    <source>
        <dbReference type="ARBA" id="ARBA00022679"/>
    </source>
</evidence>
<evidence type="ECO:0000256" key="11">
    <source>
        <dbReference type="ARBA" id="ARBA00022777"/>
    </source>
</evidence>
<protein>
    <recommendedName>
        <fullName evidence="14">Bifunctional adenosylcobalamin biosynthesis protein</fullName>
        <ecNumber evidence="14">2.7.1.156</ecNumber>
        <ecNumber evidence="14">2.7.7.62</ecNumber>
    </recommendedName>
</protein>
<dbReference type="NCBIfam" id="NF004469">
    <property type="entry name" value="PRK05800.1"/>
    <property type="match status" value="1"/>
</dbReference>
<dbReference type="PIRSF" id="PIRSF006135">
    <property type="entry name" value="CobU"/>
    <property type="match status" value="1"/>
</dbReference>
<keyword evidence="10 14" id="KW-0547">Nucleotide-binding</keyword>
<dbReference type="SUPFAM" id="SSF52540">
    <property type="entry name" value="P-loop containing nucleoside triphosphate hydrolases"/>
    <property type="match status" value="1"/>
</dbReference>
<dbReference type="CDD" id="cd00544">
    <property type="entry name" value="CobU"/>
    <property type="match status" value="1"/>
</dbReference>
<evidence type="ECO:0000256" key="14">
    <source>
        <dbReference type="PIRNR" id="PIRNR006135"/>
    </source>
</evidence>
<evidence type="ECO:0000256" key="13">
    <source>
        <dbReference type="ARBA" id="ARBA00023134"/>
    </source>
</evidence>
<dbReference type="EC" id="2.7.7.62" evidence="14"/>
<dbReference type="EC" id="2.7.1.156" evidence="14"/>
<comment type="pathway">
    <text evidence="6 14">Cofactor biosynthesis; adenosylcobalamin biosynthesis; adenosylcobalamin from cob(II)yrinate a,c-diamide: step 5/7.</text>
</comment>
<dbReference type="Gene3D" id="3.40.50.300">
    <property type="entry name" value="P-loop containing nucleotide triphosphate hydrolases"/>
    <property type="match status" value="1"/>
</dbReference>
<comment type="catalytic activity">
    <reaction evidence="1 14">
        <text>adenosylcob(III)inamide + ATP = adenosylcob(III)inamide phosphate + ADP + H(+)</text>
        <dbReference type="Rhea" id="RHEA:15769"/>
        <dbReference type="ChEBI" id="CHEBI:2480"/>
        <dbReference type="ChEBI" id="CHEBI:15378"/>
        <dbReference type="ChEBI" id="CHEBI:30616"/>
        <dbReference type="ChEBI" id="CHEBI:58502"/>
        <dbReference type="ChEBI" id="CHEBI:456216"/>
        <dbReference type="EC" id="2.7.1.156"/>
    </reaction>
</comment>
<dbReference type="PANTHER" id="PTHR34848">
    <property type="match status" value="1"/>
</dbReference>
<dbReference type="GO" id="GO:0043752">
    <property type="term" value="F:adenosylcobinamide kinase activity"/>
    <property type="evidence" value="ECO:0007669"/>
    <property type="project" value="UniProtKB-EC"/>
</dbReference>
<dbReference type="Pfam" id="PF02283">
    <property type="entry name" value="CobU"/>
    <property type="match status" value="1"/>
</dbReference>
<evidence type="ECO:0000256" key="4">
    <source>
        <dbReference type="ARBA" id="ARBA00003889"/>
    </source>
</evidence>
<comment type="similarity">
    <text evidence="7 14">Belongs to the CobU/CobP family.</text>
</comment>
<keyword evidence="11 14" id="KW-0418">Kinase</keyword>
<reference evidence="15 16" key="2">
    <citation type="submission" date="2023-12" db="EMBL/GenBank/DDBJ databases">
        <authorList>
            <consortium name="Cladostephus spongiosus"/>
            <person name="Lorente B."/>
            <person name="Cabral C."/>
            <person name="Frias J."/>
            <person name="Faria J."/>
            <person name="Toubarro D."/>
        </authorList>
    </citation>
    <scope>NUCLEOTIDE SEQUENCE [LARGE SCALE GENOMIC DNA]</scope>
    <source>
        <strain evidence="15 16">ZMCS4</strain>
    </source>
</reference>
<keyword evidence="9 14" id="KW-0808">Transferase</keyword>
<dbReference type="InterPro" id="IPR003203">
    <property type="entry name" value="CobU/CobP"/>
</dbReference>
<comment type="catalytic activity">
    <reaction evidence="3">
        <text>adenosylcob(III)inamide + GTP = adenosylcob(III)inamide phosphate + GDP + H(+)</text>
        <dbReference type="Rhea" id="RHEA:15765"/>
        <dbReference type="ChEBI" id="CHEBI:2480"/>
        <dbReference type="ChEBI" id="CHEBI:15378"/>
        <dbReference type="ChEBI" id="CHEBI:37565"/>
        <dbReference type="ChEBI" id="CHEBI:58189"/>
        <dbReference type="ChEBI" id="CHEBI:58502"/>
        <dbReference type="EC" id="2.7.1.156"/>
    </reaction>
</comment>
<dbReference type="RefSeq" id="WP_329775246.1">
    <property type="nucleotide sequence ID" value="NZ_JAYDYW010000006.1"/>
</dbReference>
<keyword evidence="12 14" id="KW-0067">ATP-binding</keyword>